<reference evidence="5 6" key="1">
    <citation type="submission" date="2019-06" db="EMBL/GenBank/DDBJ databases">
        <title>A novel bacterium of genus Amaricoccus, isolated from marine sediment.</title>
        <authorList>
            <person name="Huang H."/>
            <person name="Mo K."/>
            <person name="Hu Y."/>
        </authorList>
    </citation>
    <scope>NUCLEOTIDE SEQUENCE [LARGE SCALE GENOMIC DNA]</scope>
    <source>
        <strain evidence="5 6">HB172011</strain>
    </source>
</reference>
<dbReference type="EMBL" id="VFRP01000014">
    <property type="protein sequence ID" value="TPE49538.1"/>
    <property type="molecule type" value="Genomic_DNA"/>
</dbReference>
<dbReference type="Pfam" id="PF01144">
    <property type="entry name" value="CoA_trans"/>
    <property type="match status" value="1"/>
</dbReference>
<evidence type="ECO:0000313" key="5">
    <source>
        <dbReference type="EMBL" id="TPE49538.1"/>
    </source>
</evidence>
<dbReference type="InterPro" id="IPR037171">
    <property type="entry name" value="NagB/RpiA_transferase-like"/>
</dbReference>
<dbReference type="PANTHER" id="PTHR43293">
    <property type="entry name" value="ACETATE COA-TRANSFERASE YDIF"/>
    <property type="match status" value="1"/>
</dbReference>
<dbReference type="SUPFAM" id="SSF100950">
    <property type="entry name" value="NagB/RpiA/CoA transferase-like"/>
    <property type="match status" value="2"/>
</dbReference>
<dbReference type="PROSITE" id="PS51257">
    <property type="entry name" value="PROKAR_LIPOPROTEIN"/>
    <property type="match status" value="1"/>
</dbReference>
<name>A0A501WJK3_9RHOB</name>
<protein>
    <recommendedName>
        <fullName evidence="3">Acetate CoA-transferase YdiF</fullName>
        <ecNumber evidence="3">2.8.3.8</ecNumber>
    </recommendedName>
</protein>
<sequence>MKSKIVSPEAAVARIPDGAVVTVSSSSALGCPDKVLEAIGARFDREGHPRDLTTIHPIAAGDMYGVKGIDHIAKDGLLATVIGGSYPSGPSSLPMPEIWRMLTEERVAAYNVPSGILFDMHRDAAAFRPGVLTQVGLDTFADPVREGCAMNDAAAARPIVRRVEFGGETWLHFPNIIPDVAIIRATTADEHGNLTYEHEGAYLGGLDQAICVRNHGGLVIAQVKRVTAAGSLRPHDVRVPGHLVDLIVLDPDQRQTTETPYDPAISGEIMRPWESFNVAEHGVEKIVARRAAMELKEGMAANLGFGICSMVPRILLEEGYPRAVTWAIEQGAVGGMPLMGFAFGCASNADAFMPSPQQFTYFQGGGFDVTFLSFLEIDLEGNVNVSKLGKKPYLTAGCGGFVDITARAKKIVFAGQFEAGAQFELTEGAIRIARPGKFPKMVEKVEHVTFSGRRARELGQEVLYVTERCVIRLTDKGLVATEIMPGIDPKRDIVDASLGRVSLAPDAKTLPPRLLGTGPMGLRLEPKAAPAPHAHGLMRAAS</sequence>
<evidence type="ECO:0000313" key="6">
    <source>
        <dbReference type="Proteomes" id="UP000319255"/>
    </source>
</evidence>
<comment type="catalytic activity">
    <reaction evidence="3">
        <text>an acyl-CoA + acetate = a carboxylate + acetyl-CoA</text>
        <dbReference type="Rhea" id="RHEA:13381"/>
        <dbReference type="ChEBI" id="CHEBI:29067"/>
        <dbReference type="ChEBI" id="CHEBI:30089"/>
        <dbReference type="ChEBI" id="CHEBI:57288"/>
        <dbReference type="ChEBI" id="CHEBI:58342"/>
        <dbReference type="EC" id="2.8.3.8"/>
    </reaction>
</comment>
<keyword evidence="2 3" id="KW-0808">Transferase</keyword>
<feature type="active site" description="5-glutamyl coenzyme A thioester intermediate" evidence="4">
    <location>
        <position position="329"/>
    </location>
</feature>
<dbReference type="AlphaFoldDB" id="A0A501WJK3"/>
<dbReference type="GO" id="GO:0008775">
    <property type="term" value="F:acetate CoA-transferase activity"/>
    <property type="evidence" value="ECO:0007669"/>
    <property type="project" value="UniProtKB-EC"/>
</dbReference>
<dbReference type="GO" id="GO:0046952">
    <property type="term" value="P:ketone body catabolic process"/>
    <property type="evidence" value="ECO:0007669"/>
    <property type="project" value="InterPro"/>
</dbReference>
<organism evidence="5 6">
    <name type="scientific">Amaricoccus solimangrovi</name>
    <dbReference type="NCBI Taxonomy" id="2589815"/>
    <lineage>
        <taxon>Bacteria</taxon>
        <taxon>Pseudomonadati</taxon>
        <taxon>Pseudomonadota</taxon>
        <taxon>Alphaproteobacteria</taxon>
        <taxon>Rhodobacterales</taxon>
        <taxon>Paracoccaceae</taxon>
        <taxon>Amaricoccus</taxon>
    </lineage>
</organism>
<dbReference type="OrthoDB" id="9805230at2"/>
<evidence type="ECO:0000256" key="1">
    <source>
        <dbReference type="ARBA" id="ARBA00007154"/>
    </source>
</evidence>
<dbReference type="EC" id="2.8.3.8" evidence="3"/>
<gene>
    <name evidence="5" type="ORF">FJM51_14230</name>
</gene>
<dbReference type="InterPro" id="IPR004165">
    <property type="entry name" value="CoA_trans_fam_I"/>
</dbReference>
<dbReference type="Proteomes" id="UP000319255">
    <property type="component" value="Unassembled WGS sequence"/>
</dbReference>
<dbReference type="PANTHER" id="PTHR43293:SF1">
    <property type="entry name" value="ACETATE COA-TRANSFERASE YDIF"/>
    <property type="match status" value="1"/>
</dbReference>
<evidence type="ECO:0000256" key="3">
    <source>
        <dbReference type="PIRNR" id="PIRNR000858"/>
    </source>
</evidence>
<dbReference type="Gene3D" id="3.40.1080.10">
    <property type="entry name" value="Glutaconate Coenzyme A-transferase"/>
    <property type="match status" value="2"/>
</dbReference>
<dbReference type="SMART" id="SM00882">
    <property type="entry name" value="CoA_trans"/>
    <property type="match status" value="2"/>
</dbReference>
<dbReference type="InterPro" id="IPR014388">
    <property type="entry name" value="3-oxoacid_CoA-transferase"/>
</dbReference>
<evidence type="ECO:0000256" key="2">
    <source>
        <dbReference type="ARBA" id="ARBA00022679"/>
    </source>
</evidence>
<dbReference type="PIRSF" id="PIRSF000858">
    <property type="entry name" value="SCOT-t"/>
    <property type="match status" value="1"/>
</dbReference>
<evidence type="ECO:0000256" key="4">
    <source>
        <dbReference type="PIRSR" id="PIRSR000858-1"/>
    </source>
</evidence>
<accession>A0A501WJK3</accession>
<comment type="function">
    <text evidence="3">CoA transferase having broad substrate specificity for short-chain acyl-CoA thioesters with the activity decreasing when the length of the carboxylic acid chain exceeds four carbons.</text>
</comment>
<keyword evidence="6" id="KW-1185">Reference proteome</keyword>
<comment type="caution">
    <text evidence="5">The sequence shown here is derived from an EMBL/GenBank/DDBJ whole genome shotgun (WGS) entry which is preliminary data.</text>
</comment>
<proteinExistence type="inferred from homology"/>
<dbReference type="RefSeq" id="WP_140454802.1">
    <property type="nucleotide sequence ID" value="NZ_VFRP01000014.1"/>
</dbReference>
<comment type="similarity">
    <text evidence="1 3">Belongs to the 3-oxoacid CoA-transferase family.</text>
</comment>